<dbReference type="OrthoDB" id="5529162at2759"/>
<dbReference type="InParanoid" id="A0A165F7F9"/>
<evidence type="ECO:0000313" key="8">
    <source>
        <dbReference type="EMBL" id="KZT08536.1"/>
    </source>
</evidence>
<dbReference type="InterPro" id="IPR037701">
    <property type="entry name" value="Pom152"/>
</dbReference>
<evidence type="ECO:0000313" key="9">
    <source>
        <dbReference type="Proteomes" id="UP000076871"/>
    </source>
</evidence>
<feature type="domain" description="Nucleoporin POM152 Ig-like" evidence="5">
    <location>
        <begin position="498"/>
        <end position="602"/>
    </location>
</feature>
<feature type="domain" description="Nucleoporin POM152 first Ig-like" evidence="6">
    <location>
        <begin position="178"/>
        <end position="328"/>
    </location>
</feature>
<proteinExistence type="predicted"/>
<name>A0A165F7F9_9APHY</name>
<keyword evidence="2" id="KW-1133">Transmembrane helix</keyword>
<dbReference type="Pfam" id="PF24519">
    <property type="entry name" value="Ig-like_Pom152_1"/>
    <property type="match status" value="1"/>
</dbReference>
<dbReference type="InterPro" id="IPR056540">
    <property type="entry name" value="TMD_POM152"/>
</dbReference>
<dbReference type="GO" id="GO:0070762">
    <property type="term" value="C:nuclear pore transmembrane ring"/>
    <property type="evidence" value="ECO:0007669"/>
    <property type="project" value="TreeGrafter"/>
</dbReference>
<feature type="region of interest" description="Disordered" evidence="1">
    <location>
        <begin position="262"/>
        <end position="288"/>
    </location>
</feature>
<dbReference type="Proteomes" id="UP000076871">
    <property type="component" value="Unassembled WGS sequence"/>
</dbReference>
<dbReference type="GO" id="GO:0017056">
    <property type="term" value="F:structural constituent of nuclear pore"/>
    <property type="evidence" value="ECO:0007669"/>
    <property type="project" value="InterPro"/>
</dbReference>
<accession>A0A165F7F9</accession>
<evidence type="ECO:0000259" key="7">
    <source>
        <dbReference type="Pfam" id="PF24527"/>
    </source>
</evidence>
<dbReference type="FunCoup" id="A0A165F7F9">
    <property type="interactions" value="71"/>
</dbReference>
<evidence type="ECO:0000259" key="6">
    <source>
        <dbReference type="Pfam" id="PF24519"/>
    </source>
</evidence>
<evidence type="ECO:0008006" key="10">
    <source>
        <dbReference type="Google" id="ProtNLM"/>
    </source>
</evidence>
<evidence type="ECO:0000259" key="3">
    <source>
        <dbReference type="Pfam" id="PF23664"/>
    </source>
</evidence>
<dbReference type="Pfam" id="PF24312">
    <property type="entry name" value="Ig-like_POM152"/>
    <property type="match status" value="2"/>
</dbReference>
<gene>
    <name evidence="8" type="ORF">LAESUDRAFT_41262</name>
</gene>
<evidence type="ECO:0000256" key="1">
    <source>
        <dbReference type="SAM" id="MobiDB-lite"/>
    </source>
</evidence>
<dbReference type="EMBL" id="KV427614">
    <property type="protein sequence ID" value="KZT08536.1"/>
    <property type="molecule type" value="Genomic_DNA"/>
</dbReference>
<dbReference type="Pfam" id="PF23664">
    <property type="entry name" value="Ig_Pom152"/>
    <property type="match status" value="2"/>
</dbReference>
<dbReference type="Pfam" id="PF24527">
    <property type="entry name" value="Ig-like_Pom152_9"/>
    <property type="match status" value="1"/>
</dbReference>
<feature type="transmembrane region" description="Helical" evidence="2">
    <location>
        <begin position="64"/>
        <end position="81"/>
    </location>
</feature>
<dbReference type="GO" id="GO:0006999">
    <property type="term" value="P:nuclear pore organization"/>
    <property type="evidence" value="ECO:0007669"/>
    <property type="project" value="TreeGrafter"/>
</dbReference>
<dbReference type="RefSeq" id="XP_040766276.1">
    <property type="nucleotide sequence ID" value="XM_040902346.1"/>
</dbReference>
<evidence type="ECO:0000259" key="4">
    <source>
        <dbReference type="Pfam" id="PF24097"/>
    </source>
</evidence>
<feature type="domain" description="Nucleoporin POM152 Ig-like" evidence="5">
    <location>
        <begin position="816"/>
        <end position="901"/>
    </location>
</feature>
<dbReference type="STRING" id="1314785.A0A165F7F9"/>
<dbReference type="PANTHER" id="PTHR28206:SF1">
    <property type="entry name" value="NUCLEOPORIN POM152"/>
    <property type="match status" value="1"/>
</dbReference>
<feature type="compositionally biased region" description="Acidic residues" evidence="1">
    <location>
        <begin position="265"/>
        <end position="281"/>
    </location>
</feature>
<feature type="domain" description="Nucleoporin POM152 N-terminal transmembrane" evidence="4">
    <location>
        <begin position="24"/>
        <end position="109"/>
    </location>
</feature>
<protein>
    <recommendedName>
        <fullName evidence="10">Nucleoporin Pom152</fullName>
    </recommendedName>
</protein>
<keyword evidence="9" id="KW-1185">Reference proteome</keyword>
<dbReference type="Pfam" id="PF24097">
    <property type="entry name" value="TMD_POM152"/>
    <property type="match status" value="1"/>
</dbReference>
<feature type="transmembrane region" description="Helical" evidence="2">
    <location>
        <begin position="30"/>
        <end position="52"/>
    </location>
</feature>
<keyword evidence="2" id="KW-0472">Membrane</keyword>
<dbReference type="GO" id="GO:0006606">
    <property type="term" value="P:protein import into nucleus"/>
    <property type="evidence" value="ECO:0007669"/>
    <property type="project" value="TreeGrafter"/>
</dbReference>
<organism evidence="8 9">
    <name type="scientific">Laetiporus sulphureus 93-53</name>
    <dbReference type="NCBI Taxonomy" id="1314785"/>
    <lineage>
        <taxon>Eukaryota</taxon>
        <taxon>Fungi</taxon>
        <taxon>Dikarya</taxon>
        <taxon>Basidiomycota</taxon>
        <taxon>Agaricomycotina</taxon>
        <taxon>Agaricomycetes</taxon>
        <taxon>Polyporales</taxon>
        <taxon>Laetiporus</taxon>
    </lineage>
</organism>
<feature type="region of interest" description="Disordered" evidence="1">
    <location>
        <begin position="1"/>
        <end position="20"/>
    </location>
</feature>
<feature type="domain" description="Nucleoporin POM152 immunoglobulin-like" evidence="3">
    <location>
        <begin position="943"/>
        <end position="1011"/>
    </location>
</feature>
<dbReference type="PANTHER" id="PTHR28206">
    <property type="entry name" value="NUCLEOPORIN POM152"/>
    <property type="match status" value="1"/>
</dbReference>
<dbReference type="InterPro" id="IPR056541">
    <property type="entry name" value="Ig-like_POM152"/>
</dbReference>
<sequence>MSTTSNAAGAPPTPNPRVPESFMDIPSQRLYALSMGALLQAIKVFDFFQYIFNINDNQGSYGRKWMLVDFMFCTVLAYLRIPRLRYSLSVVALQILCLWLLDGFLFGAITINIGSGGRPWMSVPAMGFLNRGQITFTPPPSVLWDLLPTFGLGVLISSAGKDQHLLGQHTVRMSPISTARLNPYGGTFCLAAPGQSVLVPILLNNTSPTTVQYSLTPLGYAAEERSKSSVGKIETFELNAKDLRTIENARLDSLHVARTAVSRDDSDDYDEYDDEDDDEEVAGSRKSSLQKTQTLAYLRINKPGRLRLGRVLDQSNVDARLVYPNEVTIVPCPRAEFALSSVSREEDIRCAVPGMRTGVGEELSLEIDIYGVPPLSLRWHKEIGGRRESFMVEGIESSGHAHEHLVDDGRASSSTMGSRAPVALKIPLIVSLDTLGMHSYVLESITDAIGNVVPAGAAPNGTSSTNALRRIGSTIETEHQPHGFVDPRTHRIVRVVRRPSVYFQGCGPGTPTSLLIGSEAQLRIVTKDADLLDSPWDIGLEYRPPTPDEDTRGKRYKGWMKRFQTTENKKELTVTAAAPGDYRILSVQGRYCEGDILSPDTCKVIERPLPTAEIEWKKIHECSGDTGVLASLVMHGTPPFVVYYSMQRDKEQPHEFTKTFMNSRGEFTIQPERSGHYVFKFTRLSDSNYQQVPLKGPSIDQVVHPPASAEFADSVPGGRGKRRINSCSGSTVDVDVDLRGTGPWNLEIQVVGPKGSEIVRVPGITTARKTITVPIPKVVDRNGGTFEIDLASIEDAYGCKRPLSGSGIVVNVRRVQPTARFYGKLTDRHVTILDDEQAALPLRLTGDGPWRLRYRRIEDLEKVYTAWLSTPNDELRVRDKGIYEILEISDSQCPGSVITEEATYRVDHVPRPSARLSPEIQSIYQPHNGSHILPPICEGISDHVDLDLTGRPPFQIMYNIAKDVGARQTSIIDQPTVSSIQPRTSFQLHTSEAARIYYEVKQIGDAAYPLSKNKDAVIPRSERLLFEQEVLRRPSARWKNQQRLSYCFNDTLLPRDNIGPDGLIVLEGTAPFNIQLSIRNLATSETHVETVEARDMIWKLNMPSYTFKSTGPHLIIIESVQDASHCEQATPDPQYRSIWIDVAETAAIVPFDSRVDFCVGDPIQFQLEGTPPWTIGYSINGKSYTQEARKSPFSIGQQQPGEFIITSIAHQQKMCKAAVTDLRYTVHDLPAARVGQGKRIVQDIHEGDQAEIIFTLIGEPPFTFTYQRAELNPRKGSQPKVLETHTVSGVTTQEYSIFSALEGTWTVTFIADRYCRYPPVPPDGLEKLR</sequence>
<evidence type="ECO:0000259" key="5">
    <source>
        <dbReference type="Pfam" id="PF24312"/>
    </source>
</evidence>
<dbReference type="InterPro" id="IPR056544">
    <property type="entry name" value="Ig_POM152"/>
</dbReference>
<feature type="domain" description="Nucleoporin POM152 ninth Ig-like" evidence="7">
    <location>
        <begin position="1147"/>
        <end position="1219"/>
    </location>
</feature>
<reference evidence="8 9" key="1">
    <citation type="journal article" date="2016" name="Mol. Biol. Evol.">
        <title>Comparative Genomics of Early-Diverging Mushroom-Forming Fungi Provides Insights into the Origins of Lignocellulose Decay Capabilities.</title>
        <authorList>
            <person name="Nagy L.G."/>
            <person name="Riley R."/>
            <person name="Tritt A."/>
            <person name="Adam C."/>
            <person name="Daum C."/>
            <person name="Floudas D."/>
            <person name="Sun H."/>
            <person name="Yadav J.S."/>
            <person name="Pangilinan J."/>
            <person name="Larsson K.H."/>
            <person name="Matsuura K."/>
            <person name="Barry K."/>
            <person name="Labutti K."/>
            <person name="Kuo R."/>
            <person name="Ohm R.A."/>
            <person name="Bhattacharya S.S."/>
            <person name="Shirouzu T."/>
            <person name="Yoshinaga Y."/>
            <person name="Martin F.M."/>
            <person name="Grigoriev I.V."/>
            <person name="Hibbett D.S."/>
        </authorList>
    </citation>
    <scope>NUCLEOTIDE SEQUENCE [LARGE SCALE GENOMIC DNA]</scope>
    <source>
        <strain evidence="8 9">93-53</strain>
    </source>
</reference>
<dbReference type="InterPro" id="IPR056542">
    <property type="entry name" value="Ig-like_POM152_1st"/>
</dbReference>
<dbReference type="InterPro" id="IPR056543">
    <property type="entry name" value="Ig-like_POM152_9th"/>
</dbReference>
<feature type="domain" description="Nucleoporin POM152 immunoglobulin-like" evidence="3">
    <location>
        <begin position="607"/>
        <end position="709"/>
    </location>
</feature>
<feature type="transmembrane region" description="Helical" evidence="2">
    <location>
        <begin position="88"/>
        <end position="109"/>
    </location>
</feature>
<dbReference type="GeneID" id="63819377"/>
<evidence type="ECO:0000256" key="2">
    <source>
        <dbReference type="SAM" id="Phobius"/>
    </source>
</evidence>
<keyword evidence="2" id="KW-0812">Transmembrane</keyword>